<dbReference type="InParanoid" id="A0A061ECB0"/>
<dbReference type="Gene3D" id="3.30.420.10">
    <property type="entry name" value="Ribonuclease H-like superfamily/Ribonuclease H"/>
    <property type="match status" value="1"/>
</dbReference>
<dbReference type="PANTHER" id="PTHR47723">
    <property type="entry name" value="OS05G0353850 PROTEIN"/>
    <property type="match status" value="1"/>
</dbReference>
<dbReference type="GO" id="GO:0004523">
    <property type="term" value="F:RNA-DNA hybrid ribonuclease activity"/>
    <property type="evidence" value="ECO:0007669"/>
    <property type="project" value="InterPro"/>
</dbReference>
<keyword evidence="4" id="KW-1185">Reference proteome</keyword>
<dbReference type="SUPFAM" id="SSF53098">
    <property type="entry name" value="Ribonuclease H-like"/>
    <property type="match status" value="1"/>
</dbReference>
<proteinExistence type="predicted"/>
<reference evidence="3 4" key="1">
    <citation type="journal article" date="2013" name="Genome Biol.">
        <title>The genome sequence of the most widely cultivated cacao type and its use to identify candidate genes regulating pod color.</title>
        <authorList>
            <person name="Motamayor J.C."/>
            <person name="Mockaitis K."/>
            <person name="Schmutz J."/>
            <person name="Haiminen N."/>
            <person name="Iii D.L."/>
            <person name="Cornejo O."/>
            <person name="Findley S.D."/>
            <person name="Zheng P."/>
            <person name="Utro F."/>
            <person name="Royaert S."/>
            <person name="Saski C."/>
            <person name="Jenkins J."/>
            <person name="Podicheti R."/>
            <person name="Zhao M."/>
            <person name="Scheffler B.E."/>
            <person name="Stack J.C."/>
            <person name="Feltus F.A."/>
            <person name="Mustiga G.M."/>
            <person name="Amores F."/>
            <person name="Phillips W."/>
            <person name="Marelli J.P."/>
            <person name="May G.D."/>
            <person name="Shapiro H."/>
            <person name="Ma J."/>
            <person name="Bustamante C.D."/>
            <person name="Schnell R.J."/>
            <person name="Main D."/>
            <person name="Gilbert D."/>
            <person name="Parida L."/>
            <person name="Kuhn D.N."/>
        </authorList>
    </citation>
    <scope>NUCLEOTIDE SEQUENCE [LARGE SCALE GENOMIC DNA]</scope>
    <source>
        <strain evidence="4">cv. Matina 1-6</strain>
    </source>
</reference>
<sequence>MLFFANLWTLWLCRNETSFRGKNYKNPKHKVSTSWSPAPLRYLKLNSGVAAKGKPGPTDIREVLRDHLGYIRSTFSMHIGMEESNYSEFEAIQEGISFILSSPWAATHCLEVECDSSNVINWIQDHNKVPWRMKIISNAIESCLRSHTGISFSHIPREANSVADGLAKAGVLRTSNFKAYFDICPGRTHQDSTALG</sequence>
<dbReference type="GO" id="GO:0003676">
    <property type="term" value="F:nucleic acid binding"/>
    <property type="evidence" value="ECO:0007669"/>
    <property type="project" value="InterPro"/>
</dbReference>
<dbReference type="EMBL" id="CM001882">
    <property type="protein sequence ID" value="EOY02615.1"/>
    <property type="molecule type" value="Genomic_DNA"/>
</dbReference>
<feature type="domain" description="RNase H type-1" evidence="2">
    <location>
        <begin position="50"/>
        <end position="169"/>
    </location>
</feature>
<keyword evidence="1" id="KW-0732">Signal</keyword>
<dbReference type="PANTHER" id="PTHR47723:SF22">
    <property type="entry name" value="RNASE H TYPE-1 DOMAIN-CONTAINING PROTEIN"/>
    <property type="match status" value="1"/>
</dbReference>
<organism evidence="3 4">
    <name type="scientific">Theobroma cacao</name>
    <name type="common">Cacao</name>
    <name type="synonym">Cocoa</name>
    <dbReference type="NCBI Taxonomy" id="3641"/>
    <lineage>
        <taxon>Eukaryota</taxon>
        <taxon>Viridiplantae</taxon>
        <taxon>Streptophyta</taxon>
        <taxon>Embryophyta</taxon>
        <taxon>Tracheophyta</taxon>
        <taxon>Spermatophyta</taxon>
        <taxon>Magnoliopsida</taxon>
        <taxon>eudicotyledons</taxon>
        <taxon>Gunneridae</taxon>
        <taxon>Pentapetalae</taxon>
        <taxon>rosids</taxon>
        <taxon>malvids</taxon>
        <taxon>Malvales</taxon>
        <taxon>Malvaceae</taxon>
        <taxon>Byttnerioideae</taxon>
        <taxon>Theobroma</taxon>
    </lineage>
</organism>
<dbReference type="AlphaFoldDB" id="A0A061ECB0"/>
<dbReference type="InterPro" id="IPR053151">
    <property type="entry name" value="RNase_H-like"/>
</dbReference>
<evidence type="ECO:0000256" key="1">
    <source>
        <dbReference type="SAM" id="SignalP"/>
    </source>
</evidence>
<name>A0A061ECB0_THECC</name>
<protein>
    <recommendedName>
        <fullName evidence="2">RNase H type-1 domain-containing protein</fullName>
    </recommendedName>
</protein>
<dbReference type="InterPro" id="IPR012337">
    <property type="entry name" value="RNaseH-like_sf"/>
</dbReference>
<dbReference type="Gramene" id="EOY02615">
    <property type="protein sequence ID" value="EOY02615"/>
    <property type="gene ID" value="TCM_017042"/>
</dbReference>
<feature type="chain" id="PRO_5001597080" description="RNase H type-1 domain-containing protein" evidence="1">
    <location>
        <begin position="19"/>
        <end position="196"/>
    </location>
</feature>
<accession>A0A061ECB0</accession>
<dbReference type="InterPro" id="IPR036397">
    <property type="entry name" value="RNaseH_sf"/>
</dbReference>
<dbReference type="CDD" id="cd06222">
    <property type="entry name" value="RNase_H_like"/>
    <property type="match status" value="1"/>
</dbReference>
<evidence type="ECO:0000313" key="3">
    <source>
        <dbReference type="EMBL" id="EOY02615.1"/>
    </source>
</evidence>
<dbReference type="HOGENOM" id="CLU_000680_21_3_1"/>
<evidence type="ECO:0000313" key="4">
    <source>
        <dbReference type="Proteomes" id="UP000026915"/>
    </source>
</evidence>
<dbReference type="Proteomes" id="UP000026915">
    <property type="component" value="Chromosome 4"/>
</dbReference>
<feature type="signal peptide" evidence="1">
    <location>
        <begin position="1"/>
        <end position="18"/>
    </location>
</feature>
<dbReference type="InterPro" id="IPR044730">
    <property type="entry name" value="RNase_H-like_dom_plant"/>
</dbReference>
<dbReference type="InterPro" id="IPR002156">
    <property type="entry name" value="RNaseH_domain"/>
</dbReference>
<evidence type="ECO:0000259" key="2">
    <source>
        <dbReference type="Pfam" id="PF13456"/>
    </source>
</evidence>
<gene>
    <name evidence="3" type="ORF">TCM_017042</name>
</gene>
<dbReference type="Pfam" id="PF13456">
    <property type="entry name" value="RVT_3"/>
    <property type="match status" value="1"/>
</dbReference>